<evidence type="ECO:0000256" key="1">
    <source>
        <dbReference type="SAM" id="MobiDB-lite"/>
    </source>
</evidence>
<dbReference type="AlphaFoldDB" id="F2IAJ9"/>
<keyword evidence="2" id="KW-1133">Transmembrane helix</keyword>
<protein>
    <submittedName>
        <fullName evidence="3">Uncharacterized protein</fullName>
    </submittedName>
</protein>
<evidence type="ECO:0000313" key="3">
    <source>
        <dbReference type="EMBL" id="AEA43135.1"/>
    </source>
</evidence>
<evidence type="ECO:0000256" key="2">
    <source>
        <dbReference type="SAM" id="Phobius"/>
    </source>
</evidence>
<dbReference type="Proteomes" id="UP000007463">
    <property type="component" value="Chromosome"/>
</dbReference>
<dbReference type="STRING" id="755732.Fluta_1139"/>
<gene>
    <name evidence="3" type="ordered locus">Fluta_1139</name>
</gene>
<reference evidence="4" key="2">
    <citation type="submission" date="2011-02" db="EMBL/GenBank/DDBJ databases">
        <title>The complete genome of Fluviicola taffensis DSM 16823.</title>
        <authorList>
            <consortium name="US DOE Joint Genome Institute (JGI-PGF)"/>
            <person name="Lucas S."/>
            <person name="Copeland A."/>
            <person name="Lapidus A."/>
            <person name="Bruce D."/>
            <person name="Goodwin L."/>
            <person name="Pitluck S."/>
            <person name="Kyrpides N."/>
            <person name="Mavromatis K."/>
            <person name="Ivanova N."/>
            <person name="Mikhailova N."/>
            <person name="Pagani I."/>
            <person name="Chertkov O."/>
            <person name="Detter J.C."/>
            <person name="Han C."/>
            <person name="Tapia R."/>
            <person name="Land M."/>
            <person name="Hauser L."/>
            <person name="Markowitz V."/>
            <person name="Cheng J.-F."/>
            <person name="Hugenholtz P."/>
            <person name="Woyke T."/>
            <person name="Wu D."/>
            <person name="Tindall B."/>
            <person name="Pomrenke H.G."/>
            <person name="Brambilla E."/>
            <person name="Klenk H.-P."/>
            <person name="Eisen J.A."/>
        </authorList>
    </citation>
    <scope>NUCLEOTIDE SEQUENCE [LARGE SCALE GENOMIC DNA]</scope>
    <source>
        <strain evidence="4">DSM 16823 / RW262 / RW262</strain>
    </source>
</reference>
<reference evidence="3 4" key="1">
    <citation type="journal article" date="2011" name="Stand. Genomic Sci.">
        <title>Complete genome sequence of the gliding freshwater bacterium Fluviicola taffensis type strain (RW262).</title>
        <authorList>
            <person name="Woyke T."/>
            <person name="Chertkov O."/>
            <person name="Lapidus A."/>
            <person name="Nolan M."/>
            <person name="Lucas S."/>
            <person name="Del Rio T.G."/>
            <person name="Tice H."/>
            <person name="Cheng J.F."/>
            <person name="Tapia R."/>
            <person name="Han C."/>
            <person name="Goodwin L."/>
            <person name="Pitluck S."/>
            <person name="Liolios K."/>
            <person name="Pagani I."/>
            <person name="Ivanova N."/>
            <person name="Huntemann M."/>
            <person name="Mavromatis K."/>
            <person name="Mikhailova N."/>
            <person name="Pati A."/>
            <person name="Chen A."/>
            <person name="Palaniappan K."/>
            <person name="Land M."/>
            <person name="Hauser L."/>
            <person name="Brambilla E.M."/>
            <person name="Rohde M."/>
            <person name="Mwirichia R."/>
            <person name="Sikorski J."/>
            <person name="Tindall B.J."/>
            <person name="Goker M."/>
            <person name="Bristow J."/>
            <person name="Eisen J.A."/>
            <person name="Markowitz V."/>
            <person name="Hugenholtz P."/>
            <person name="Klenk H.P."/>
            <person name="Kyrpides N.C."/>
        </authorList>
    </citation>
    <scope>NUCLEOTIDE SEQUENCE [LARGE SCALE GENOMIC DNA]</scope>
    <source>
        <strain evidence="4">DSM 16823 / RW262 / RW262</strain>
    </source>
</reference>
<dbReference type="HOGENOM" id="CLU_1924470_0_0_10"/>
<feature type="compositionally biased region" description="Acidic residues" evidence="1">
    <location>
        <begin position="52"/>
        <end position="66"/>
    </location>
</feature>
<proteinExistence type="predicted"/>
<feature type="region of interest" description="Disordered" evidence="1">
    <location>
        <begin position="111"/>
        <end position="131"/>
    </location>
</feature>
<feature type="region of interest" description="Disordered" evidence="1">
    <location>
        <begin position="52"/>
        <end position="74"/>
    </location>
</feature>
<keyword evidence="4" id="KW-1185">Reference proteome</keyword>
<name>F2IAJ9_FLUTR</name>
<keyword evidence="2" id="KW-0812">Transmembrane</keyword>
<keyword evidence="2" id="KW-0472">Membrane</keyword>
<dbReference type="EMBL" id="CP002542">
    <property type="protein sequence ID" value="AEA43135.1"/>
    <property type="molecule type" value="Genomic_DNA"/>
</dbReference>
<feature type="transmembrane region" description="Helical" evidence="2">
    <location>
        <begin position="20"/>
        <end position="42"/>
    </location>
</feature>
<sequence length="131" mass="14814" precursor="true">MHFIIFLSKYIYAVYKSLRLISIICFLSLTSNLVGNFVWACIQQKESINLSLEEDDSEERDSDSEENNGSSKRGVNLLEEELHLADCANLSTFDIDFKLVSRTTFSIITDKTNGSKKAPLDNPPEIVPEFS</sequence>
<dbReference type="KEGG" id="fte:Fluta_1139"/>
<feature type="compositionally biased region" description="Pro residues" evidence="1">
    <location>
        <begin position="121"/>
        <end position="131"/>
    </location>
</feature>
<accession>F2IAJ9</accession>
<evidence type="ECO:0000313" key="4">
    <source>
        <dbReference type="Proteomes" id="UP000007463"/>
    </source>
</evidence>
<organism evidence="3 4">
    <name type="scientific">Fluviicola taffensis (strain DSM 16823 / NCIMB 13979 / RW262)</name>
    <dbReference type="NCBI Taxonomy" id="755732"/>
    <lineage>
        <taxon>Bacteria</taxon>
        <taxon>Pseudomonadati</taxon>
        <taxon>Bacteroidota</taxon>
        <taxon>Flavobacteriia</taxon>
        <taxon>Flavobacteriales</taxon>
        <taxon>Crocinitomicaceae</taxon>
        <taxon>Fluviicola</taxon>
    </lineage>
</organism>